<dbReference type="Gene3D" id="3.40.630.30">
    <property type="match status" value="1"/>
</dbReference>
<dbReference type="SUPFAM" id="SSF55729">
    <property type="entry name" value="Acyl-CoA N-acyltransferases (Nat)"/>
    <property type="match status" value="1"/>
</dbReference>
<dbReference type="EMBL" id="CP018788">
    <property type="protein sequence ID" value="ARQ98871.1"/>
    <property type="molecule type" value="Genomic_DNA"/>
</dbReference>
<reference evidence="4 5" key="1">
    <citation type="journal article" date="2017" name="Genome Biol. Evol.">
        <title>Comparative Genomic Analysis Identifies a Campylobacter Clade Deficient in Selenium Metabolism.</title>
        <authorList>
            <person name="Miller W.G."/>
            <person name="Yee E."/>
            <person name="Lopes B.S."/>
            <person name="Chapman M.H."/>
            <person name="Huynh S."/>
            <person name="Bono J.L."/>
            <person name="Parker C.T."/>
            <person name="Strachan N.J.C."/>
            <person name="Forbes K.J."/>
        </authorList>
    </citation>
    <scope>NUCLEOTIDE SEQUENCE [LARGE SCALE GENOMIC DNA]</scope>
    <source>
        <strain evidence="4 5">NCTC 13003</strain>
    </source>
</reference>
<dbReference type="AlphaFoldDB" id="A0A1X9SRL9"/>
<dbReference type="PROSITE" id="PS51186">
    <property type="entry name" value="GNAT"/>
    <property type="match status" value="1"/>
</dbReference>
<dbReference type="FunFam" id="3.40.630.30:FF:000064">
    <property type="entry name" value="GNAT family acetyltransferase"/>
    <property type="match status" value="1"/>
</dbReference>
<evidence type="ECO:0000313" key="5">
    <source>
        <dbReference type="Proteomes" id="UP000194309"/>
    </source>
</evidence>
<dbReference type="Pfam" id="PF00583">
    <property type="entry name" value="Acetyltransf_1"/>
    <property type="match status" value="1"/>
</dbReference>
<name>A0A1X9SRL9_9BACT</name>
<dbReference type="Proteomes" id="UP000194309">
    <property type="component" value="Chromosome"/>
</dbReference>
<evidence type="ECO:0000256" key="3">
    <source>
        <dbReference type="ARBA" id="ARBA00023315"/>
    </source>
</evidence>
<accession>A0A381D8E0</accession>
<evidence type="ECO:0000313" key="4">
    <source>
        <dbReference type="EMBL" id="ARQ98871.1"/>
    </source>
</evidence>
<dbReference type="InterPro" id="IPR016181">
    <property type="entry name" value="Acyl_CoA_acyltransferase"/>
</dbReference>
<sequence length="160" mass="18916">MYKIRPAKKDDIKDIINLVKELAEYEKMSDRIKFSDELFQNSIFEKKYAHILVCQHSEKIIGYAIYFYTFSSFLGRAGIYLEDLYVQPKFRGNGIGKQFLAILAKKCIDEGLGRLEWECLTWNEPSLEFYYKLGAKNRDEFFHLRLDGKELENLANFIKD</sequence>
<dbReference type="KEGG" id="cdev:CIGN_0574"/>
<keyword evidence="2" id="KW-0808">Transferase</keyword>
<evidence type="ECO:0000256" key="2">
    <source>
        <dbReference type="ARBA" id="ARBA00022679"/>
    </source>
</evidence>
<gene>
    <name evidence="4" type="ORF">CIGN_0574</name>
</gene>
<keyword evidence="5" id="KW-1185">Reference proteome</keyword>
<dbReference type="PANTHER" id="PTHR10545:SF29">
    <property type="entry name" value="GH14572P-RELATED"/>
    <property type="match status" value="1"/>
</dbReference>
<dbReference type="GO" id="GO:0008080">
    <property type="term" value="F:N-acetyltransferase activity"/>
    <property type="evidence" value="ECO:0007669"/>
    <property type="project" value="TreeGrafter"/>
</dbReference>
<dbReference type="PANTHER" id="PTHR10545">
    <property type="entry name" value="DIAMINE N-ACETYLTRANSFERASE"/>
    <property type="match status" value="1"/>
</dbReference>
<dbReference type="STRING" id="1660064.CIGN_0574"/>
<comment type="similarity">
    <text evidence="1">Belongs to the acetyltransferase family.</text>
</comment>
<keyword evidence="3" id="KW-0012">Acyltransferase</keyword>
<dbReference type="OrthoDB" id="9805924at2"/>
<evidence type="ECO:0000256" key="1">
    <source>
        <dbReference type="ARBA" id="ARBA00008694"/>
    </source>
</evidence>
<dbReference type="CDD" id="cd04301">
    <property type="entry name" value="NAT_SF"/>
    <property type="match status" value="1"/>
</dbReference>
<protein>
    <submittedName>
        <fullName evidence="4">Acetyltransferase (GNAT family)</fullName>
    </submittedName>
</protein>
<accession>A0A1X9SRL9</accession>
<dbReference type="InterPro" id="IPR000182">
    <property type="entry name" value="GNAT_dom"/>
</dbReference>
<organism evidence="4 5">
    <name type="scientific">Campylobacter devanensis</name>
    <dbReference type="NCBI Taxonomy" id="3161138"/>
    <lineage>
        <taxon>Bacteria</taxon>
        <taxon>Pseudomonadati</taxon>
        <taxon>Campylobacterota</taxon>
        <taxon>Epsilonproteobacteria</taxon>
        <taxon>Campylobacterales</taxon>
        <taxon>Campylobacteraceae</taxon>
        <taxon>Campylobacter</taxon>
    </lineage>
</organism>
<proteinExistence type="inferred from homology"/>
<dbReference type="InterPro" id="IPR051016">
    <property type="entry name" value="Diverse_Substrate_AcTransf"/>
</dbReference>